<comment type="caution">
    <text evidence="1">The sequence shown here is derived from an EMBL/GenBank/DDBJ whole genome shotgun (WGS) entry which is preliminary data.</text>
</comment>
<name>A0A8X6QZ51_NEPPI</name>
<gene>
    <name evidence="1" type="ORF">NPIL_368241</name>
</gene>
<accession>A0A8X6QZ51</accession>
<dbReference type="OrthoDB" id="10636376at2759"/>
<reference evidence="1" key="1">
    <citation type="submission" date="2020-08" db="EMBL/GenBank/DDBJ databases">
        <title>Multicomponent nature underlies the extraordinary mechanical properties of spider dragline silk.</title>
        <authorList>
            <person name="Kono N."/>
            <person name="Nakamura H."/>
            <person name="Mori M."/>
            <person name="Yoshida Y."/>
            <person name="Ohtoshi R."/>
            <person name="Malay A.D."/>
            <person name="Moran D.A.P."/>
            <person name="Tomita M."/>
            <person name="Numata K."/>
            <person name="Arakawa K."/>
        </authorList>
    </citation>
    <scope>NUCLEOTIDE SEQUENCE</scope>
</reference>
<dbReference type="Proteomes" id="UP000887013">
    <property type="component" value="Unassembled WGS sequence"/>
</dbReference>
<evidence type="ECO:0000313" key="2">
    <source>
        <dbReference type="Proteomes" id="UP000887013"/>
    </source>
</evidence>
<proteinExistence type="predicted"/>
<evidence type="ECO:0000313" key="1">
    <source>
        <dbReference type="EMBL" id="GFU45599.1"/>
    </source>
</evidence>
<dbReference type="EMBL" id="BMAW01132850">
    <property type="protein sequence ID" value="GFU45599.1"/>
    <property type="molecule type" value="Genomic_DNA"/>
</dbReference>
<keyword evidence="2" id="KW-1185">Reference proteome</keyword>
<dbReference type="AlphaFoldDB" id="A0A8X6QZ51"/>
<organism evidence="1 2">
    <name type="scientific">Nephila pilipes</name>
    <name type="common">Giant wood spider</name>
    <name type="synonym">Nephila maculata</name>
    <dbReference type="NCBI Taxonomy" id="299642"/>
    <lineage>
        <taxon>Eukaryota</taxon>
        <taxon>Metazoa</taxon>
        <taxon>Ecdysozoa</taxon>
        <taxon>Arthropoda</taxon>
        <taxon>Chelicerata</taxon>
        <taxon>Arachnida</taxon>
        <taxon>Araneae</taxon>
        <taxon>Araneomorphae</taxon>
        <taxon>Entelegynae</taxon>
        <taxon>Araneoidea</taxon>
        <taxon>Nephilidae</taxon>
        <taxon>Nephila</taxon>
    </lineage>
</organism>
<protein>
    <submittedName>
        <fullName evidence="1">Uncharacterized protein</fullName>
    </submittedName>
</protein>
<sequence>MMTNTPGLTIFPSPPYSERWSPAANAPRRTAVRRACYMSYTGGKSSIRRMSPEVSLANPPTCRTSIPPIHLSSFRLVHPCHPSEHSPHTLHLFYKKIKERRFRALGVKESSAKGAGKGGERSVMQVNKNRQLMAVEHKREVIILCQRAVDKEGWGVPRWD</sequence>